<dbReference type="Proteomes" id="UP000324233">
    <property type="component" value="Chromosome"/>
</dbReference>
<reference evidence="2 3" key="1">
    <citation type="submission" date="2019-08" db="EMBL/GenBank/DDBJ databases">
        <title>Deep-cultivation of Planctomycetes and their phenomic and genomic characterization uncovers novel biology.</title>
        <authorList>
            <person name="Wiegand S."/>
            <person name="Jogler M."/>
            <person name="Boedeker C."/>
            <person name="Pinto D."/>
            <person name="Vollmers J."/>
            <person name="Rivas-Marin E."/>
            <person name="Kohn T."/>
            <person name="Peeters S.H."/>
            <person name="Heuer A."/>
            <person name="Rast P."/>
            <person name="Oberbeckmann S."/>
            <person name="Bunk B."/>
            <person name="Jeske O."/>
            <person name="Meyerdierks A."/>
            <person name="Storesund J.E."/>
            <person name="Kallscheuer N."/>
            <person name="Luecker S."/>
            <person name="Lage O.M."/>
            <person name="Pohl T."/>
            <person name="Merkel B.J."/>
            <person name="Hornburger P."/>
            <person name="Mueller R.-W."/>
            <person name="Bruemmer F."/>
            <person name="Labrenz M."/>
            <person name="Spormann A.M."/>
            <person name="Op den Camp H."/>
            <person name="Overmann J."/>
            <person name="Amann R."/>
            <person name="Jetten M.S.M."/>
            <person name="Mascher T."/>
            <person name="Medema M.H."/>
            <person name="Devos D.P."/>
            <person name="Kaster A.-K."/>
            <person name="Ovreas L."/>
            <person name="Rohde M."/>
            <person name="Galperin M.Y."/>
            <person name="Jogler C."/>
        </authorList>
    </citation>
    <scope>NUCLEOTIDE SEQUENCE [LARGE SCALE GENOMIC DNA]</scope>
    <source>
        <strain evidence="2 3">OJF2</strain>
    </source>
</reference>
<dbReference type="SUPFAM" id="SSF51445">
    <property type="entry name" value="(Trans)glycosidases"/>
    <property type="match status" value="1"/>
</dbReference>
<name>A0A5B9W1W0_9BACT</name>
<evidence type="ECO:0000313" key="2">
    <source>
        <dbReference type="EMBL" id="QEH34586.1"/>
    </source>
</evidence>
<organism evidence="2 3">
    <name type="scientific">Aquisphaera giovannonii</name>
    <dbReference type="NCBI Taxonomy" id="406548"/>
    <lineage>
        <taxon>Bacteria</taxon>
        <taxon>Pseudomonadati</taxon>
        <taxon>Planctomycetota</taxon>
        <taxon>Planctomycetia</taxon>
        <taxon>Isosphaerales</taxon>
        <taxon>Isosphaeraceae</taxon>
        <taxon>Aquisphaera</taxon>
    </lineage>
</organism>
<feature type="chain" id="PRO_5023143305" description="Glycoside hydrolase family 42 N-terminal domain-containing protein" evidence="1">
    <location>
        <begin position="25"/>
        <end position="762"/>
    </location>
</feature>
<evidence type="ECO:0000313" key="3">
    <source>
        <dbReference type="Proteomes" id="UP000324233"/>
    </source>
</evidence>
<dbReference type="InterPro" id="IPR017853">
    <property type="entry name" value="GH"/>
</dbReference>
<protein>
    <recommendedName>
        <fullName evidence="4">Glycoside hydrolase family 42 N-terminal domain-containing protein</fullName>
    </recommendedName>
</protein>
<dbReference type="OrthoDB" id="9146353at2"/>
<dbReference type="Gene3D" id="3.20.20.80">
    <property type="entry name" value="Glycosidases"/>
    <property type="match status" value="1"/>
</dbReference>
<keyword evidence="3" id="KW-1185">Reference proteome</keyword>
<dbReference type="RefSeq" id="WP_148594489.1">
    <property type="nucleotide sequence ID" value="NZ_CP042997.1"/>
</dbReference>
<evidence type="ECO:0000256" key="1">
    <source>
        <dbReference type="SAM" id="SignalP"/>
    </source>
</evidence>
<feature type="signal peptide" evidence="1">
    <location>
        <begin position="1"/>
        <end position="24"/>
    </location>
</feature>
<dbReference type="AlphaFoldDB" id="A0A5B9W1W0"/>
<proteinExistence type="predicted"/>
<dbReference type="EMBL" id="CP042997">
    <property type="protein sequence ID" value="QEH34586.1"/>
    <property type="molecule type" value="Genomic_DNA"/>
</dbReference>
<dbReference type="KEGG" id="agv:OJF2_31270"/>
<gene>
    <name evidence="2" type="ORF">OJF2_31270</name>
</gene>
<keyword evidence="1" id="KW-0732">Signal</keyword>
<evidence type="ECO:0008006" key="4">
    <source>
        <dbReference type="Google" id="ProtNLM"/>
    </source>
</evidence>
<sequence precursor="true">MPRSCRSPWITLLGFLAVSLWQGAADVRGQARSGAARRAAPAAKAGTWAFVPERDTFRRDALFDLRGLNEKTAGEGGFLRLSEDGNSIVLGDGKPIRIWAANTNVQEKASPEELARHARFLAKRGVNMVRIHGSIVPKEKGSRLTDADPKYLEAAWKLVAAMKKEGIYVTLSAYWANPVKVQASWGIDGLPEGTSANGVLFFNPALQEGYRAWLKALLATPNPHTGIPLAKDPALGIIQLQNEDSLLFWTAQNLKGRQLELLGELFGRWLAKKYGSLEAASRAWGNDGMDGDDFPRGVVGIHLIWELTQPRQGGRKRRLDDQLQFLAETMYRFNQETARYLREDLGCRQLINPGNWRTADTTLLNDAERWSYTANEVLALNSYYSPPHIGPDSGWRIDKGDRFVDESMLFNPLALPLDVKQVAGHPMLLTESHWVPPLGYQSEGPFLVAAYQSLTGLDGYYWFAAGDPEWSAADRSEWDAASRKKWDFATPMELGQFPAAALIYRKGMLKQGEPVVVEHRSLDQIWRREAPLISEEARFDPNRDEGETARRSEAGGKVDPFAFLAGPVQVVYDSNVGKTRVADLKRLIDHRKKVVRAETGEVTWDYGRGICAINAPMAQGATGFLSKVSSVPLKDVTIVSGNDYATVLAVSLDDRPLRESRRILVQVGTQARPTGWIDRPADFKSRDGKQAFHGKEIVSTGKMPWAIRDADVTLKVANAGLKSAARLDANGNRVRGLKAEASGGSFSIKLPKDSLYAVLEGE</sequence>
<accession>A0A5B9W1W0</accession>